<dbReference type="EMBL" id="KN726519">
    <property type="protein sequence ID" value="KIH67934.1"/>
    <property type="molecule type" value="Genomic_DNA"/>
</dbReference>
<dbReference type="FunFam" id="3.40.50.1100:FF:000010">
    <property type="entry name" value="Cystathionine beta-synthase"/>
    <property type="match status" value="1"/>
</dbReference>
<sequence>MGNPMAHYEQTAEEIIDALDGKVDYVVVGAGTGGTVTGIAKKIKDKVPNCVVVGVDPEGSILADPNQGEVGFYEVEGVGYDFVPGTLNRSVVDRWLKSTDKESFEIARDLIMKEGILCGGSSGSNVHAALEVARGLPADKNVVAILPDGIRNYL</sequence>
<proteinExistence type="predicted"/>
<dbReference type="InterPro" id="IPR050214">
    <property type="entry name" value="Cys_Synth/Cystath_Beta-Synth"/>
</dbReference>
<evidence type="ECO:0000313" key="2">
    <source>
        <dbReference type="EMBL" id="KIH67934.1"/>
    </source>
</evidence>
<dbReference type="OrthoDB" id="728at2759"/>
<dbReference type="SUPFAM" id="SSF53686">
    <property type="entry name" value="Tryptophan synthase beta subunit-like PLP-dependent enzymes"/>
    <property type="match status" value="1"/>
</dbReference>
<keyword evidence="3" id="KW-1185">Reference proteome</keyword>
<dbReference type="Pfam" id="PF00291">
    <property type="entry name" value="PALP"/>
    <property type="match status" value="1"/>
</dbReference>
<dbReference type="GO" id="GO:0019344">
    <property type="term" value="P:cysteine biosynthetic process"/>
    <property type="evidence" value="ECO:0007669"/>
    <property type="project" value="UniProtKB-ARBA"/>
</dbReference>
<evidence type="ECO:0000313" key="3">
    <source>
        <dbReference type="Proteomes" id="UP000054047"/>
    </source>
</evidence>
<feature type="domain" description="Tryptophan synthase beta chain-like PALP" evidence="1">
    <location>
        <begin position="5"/>
        <end position="148"/>
    </location>
</feature>
<dbReference type="Proteomes" id="UP000054047">
    <property type="component" value="Unassembled WGS sequence"/>
</dbReference>
<accession>A0A0C2H8K4</accession>
<organism evidence="2 3">
    <name type="scientific">Ancylostoma duodenale</name>
    <dbReference type="NCBI Taxonomy" id="51022"/>
    <lineage>
        <taxon>Eukaryota</taxon>
        <taxon>Metazoa</taxon>
        <taxon>Ecdysozoa</taxon>
        <taxon>Nematoda</taxon>
        <taxon>Chromadorea</taxon>
        <taxon>Rhabditida</taxon>
        <taxon>Rhabditina</taxon>
        <taxon>Rhabditomorpha</taxon>
        <taxon>Strongyloidea</taxon>
        <taxon>Ancylostomatidae</taxon>
        <taxon>Ancylostomatinae</taxon>
        <taxon>Ancylostoma</taxon>
    </lineage>
</organism>
<dbReference type="InterPro" id="IPR036052">
    <property type="entry name" value="TrpB-like_PALP_sf"/>
</dbReference>
<gene>
    <name evidence="2" type="ORF">ANCDUO_01733</name>
</gene>
<dbReference type="AlphaFoldDB" id="A0A0C2H8K4"/>
<reference evidence="2 3" key="1">
    <citation type="submission" date="2013-12" db="EMBL/GenBank/DDBJ databases">
        <title>Draft genome of the parsitic nematode Ancylostoma duodenale.</title>
        <authorList>
            <person name="Mitreva M."/>
        </authorList>
    </citation>
    <scope>NUCLEOTIDE SEQUENCE [LARGE SCALE GENOMIC DNA]</scope>
    <source>
        <strain evidence="2 3">Zhejiang</strain>
    </source>
</reference>
<name>A0A0C2H8K4_9BILA</name>
<dbReference type="Gene3D" id="3.40.50.1100">
    <property type="match status" value="1"/>
</dbReference>
<protein>
    <submittedName>
        <fullName evidence="2">Pyridoxal-phosphate dependent protein</fullName>
    </submittedName>
</protein>
<evidence type="ECO:0000259" key="1">
    <source>
        <dbReference type="Pfam" id="PF00291"/>
    </source>
</evidence>
<dbReference type="InterPro" id="IPR001926">
    <property type="entry name" value="TrpB-like_PALP"/>
</dbReference>
<dbReference type="PANTHER" id="PTHR10314">
    <property type="entry name" value="CYSTATHIONINE BETA-SYNTHASE"/>
    <property type="match status" value="1"/>
</dbReference>